<dbReference type="Gene3D" id="3.10.20.30">
    <property type="match status" value="1"/>
</dbReference>
<reference evidence="2" key="1">
    <citation type="submission" date="2017-06" db="EMBL/GenBank/DDBJ databases">
        <authorList>
            <person name="Cremers G."/>
        </authorList>
    </citation>
    <scope>NUCLEOTIDE SEQUENCE [LARGE SCALE GENOMIC DNA]</scope>
</reference>
<dbReference type="InterPro" id="IPR012675">
    <property type="entry name" value="Beta-grasp_dom_sf"/>
</dbReference>
<dbReference type="Proteomes" id="UP000218615">
    <property type="component" value="Unassembled WGS sequence"/>
</dbReference>
<proteinExistence type="predicted"/>
<evidence type="ECO:0000313" key="1">
    <source>
        <dbReference type="EMBL" id="SNQ61411.1"/>
    </source>
</evidence>
<dbReference type="EMBL" id="FZMP01000179">
    <property type="protein sequence ID" value="SNQ61411.1"/>
    <property type="molecule type" value="Genomic_DNA"/>
</dbReference>
<dbReference type="Pfam" id="PF02597">
    <property type="entry name" value="ThiS"/>
    <property type="match status" value="1"/>
</dbReference>
<dbReference type="OrthoDB" id="98357at2157"/>
<protein>
    <submittedName>
        <fullName evidence="1">MoaD family protein, archaeal</fullName>
    </submittedName>
</protein>
<dbReference type="InterPro" id="IPR010038">
    <property type="entry name" value="MoaD_arc-typ"/>
</dbReference>
<evidence type="ECO:0000313" key="2">
    <source>
        <dbReference type="Proteomes" id="UP000218615"/>
    </source>
</evidence>
<dbReference type="PANTHER" id="PTHR38031">
    <property type="entry name" value="SULFUR CARRIER PROTEIN SLR0821-RELATED"/>
    <property type="match status" value="1"/>
</dbReference>
<dbReference type="RefSeq" id="WP_096206103.1">
    <property type="nucleotide sequence ID" value="NZ_FZMP01000179.1"/>
</dbReference>
<dbReference type="InterPro" id="IPR054834">
    <property type="entry name" value="SAMP1_3"/>
</dbReference>
<name>A0A284VQ52_9EURY</name>
<dbReference type="NCBIfam" id="TIGR01687">
    <property type="entry name" value="moaD_arch"/>
    <property type="match status" value="1"/>
</dbReference>
<dbReference type="NCBIfam" id="NF041918">
    <property type="entry name" value="SAMP1"/>
    <property type="match status" value="1"/>
</dbReference>
<dbReference type="SUPFAM" id="SSF54285">
    <property type="entry name" value="MoaD/ThiS"/>
    <property type="match status" value="1"/>
</dbReference>
<dbReference type="AlphaFoldDB" id="A0A284VQ52"/>
<keyword evidence="2" id="KW-1185">Reference proteome</keyword>
<sequence length="90" mass="9968">MPKIKVRLFANLREYTGAKELELEAGTVKECLEMLCNIFPGLKNMIFKGENIHPYMNVFLNGRNISELNGLGTALNPDDEIAIFPPVSGG</sequence>
<organism evidence="1 2">
    <name type="scientific">Candidatus Methanoperedens nitratireducens</name>
    <dbReference type="NCBI Taxonomy" id="1392998"/>
    <lineage>
        <taxon>Archaea</taxon>
        <taxon>Methanobacteriati</taxon>
        <taxon>Methanobacteriota</taxon>
        <taxon>Stenosarchaea group</taxon>
        <taxon>Methanomicrobia</taxon>
        <taxon>Methanosarcinales</taxon>
        <taxon>ANME-2 cluster</taxon>
        <taxon>Candidatus Methanoperedentaceae</taxon>
        <taxon>Candidatus Methanoperedens</taxon>
    </lineage>
</organism>
<dbReference type="CDD" id="cd17040">
    <property type="entry name" value="Ubl_MoaD_like"/>
    <property type="match status" value="1"/>
</dbReference>
<dbReference type="InterPro" id="IPR003749">
    <property type="entry name" value="ThiS/MoaD-like"/>
</dbReference>
<gene>
    <name evidence="1" type="ORF">MNV_340001</name>
</gene>
<dbReference type="InterPro" id="IPR016155">
    <property type="entry name" value="Mopterin_synth/thiamin_S_b"/>
</dbReference>
<dbReference type="PANTHER" id="PTHR38031:SF1">
    <property type="entry name" value="SULFUR CARRIER PROTEIN CYSO"/>
    <property type="match status" value="1"/>
</dbReference>
<accession>A0A284VQ52</accession>
<dbReference type="InterPro" id="IPR052045">
    <property type="entry name" value="Sulfur_Carrier/Prot_Modifier"/>
</dbReference>